<gene>
    <name evidence="10" type="primary">STE11</name>
    <name evidence="10" type="ORF">MNAN1_003846</name>
</gene>
<dbReference type="Proteomes" id="UP001213623">
    <property type="component" value="Chromosome 8"/>
</dbReference>
<dbReference type="Pfam" id="PF14847">
    <property type="entry name" value="Ras_bdg_2"/>
    <property type="match status" value="1"/>
</dbReference>
<dbReference type="InterPro" id="IPR011009">
    <property type="entry name" value="Kinase-like_dom_sf"/>
</dbReference>
<protein>
    <submittedName>
        <fullName evidence="10">Mitogen-activated protein kinase kinase kinase</fullName>
        <ecNumber evidence="10">2.7.11.25</ecNumber>
    </submittedName>
</protein>
<dbReference type="SMART" id="SM00220">
    <property type="entry name" value="S_TKc"/>
    <property type="match status" value="1"/>
</dbReference>
<dbReference type="PANTHER" id="PTHR48016">
    <property type="entry name" value="MAP KINASE KINASE KINASE SSK2-RELATED-RELATED"/>
    <property type="match status" value="1"/>
</dbReference>
<evidence type="ECO:0000256" key="7">
    <source>
        <dbReference type="SAM" id="MobiDB-lite"/>
    </source>
</evidence>
<dbReference type="EMBL" id="CP119899">
    <property type="protein sequence ID" value="WFD28831.1"/>
    <property type="molecule type" value="Genomic_DNA"/>
</dbReference>
<evidence type="ECO:0000256" key="4">
    <source>
        <dbReference type="ARBA" id="ARBA00022777"/>
    </source>
</evidence>
<dbReference type="InterPro" id="IPR029458">
    <property type="entry name" value="Ras-bd_By2"/>
</dbReference>
<keyword evidence="2 10" id="KW-0808">Transferase</keyword>
<dbReference type="EC" id="2.7.11.25" evidence="10"/>
<comment type="similarity">
    <text evidence="1">Belongs to the protein kinase superfamily. STE Ser/Thr protein kinase family. MAP kinase kinase kinase subfamily.</text>
</comment>
<dbReference type="InterPro" id="IPR008271">
    <property type="entry name" value="Ser/Thr_kinase_AS"/>
</dbReference>
<feature type="domain" description="Ras-binding" evidence="9">
    <location>
        <begin position="118"/>
        <end position="231"/>
    </location>
</feature>
<dbReference type="FunFam" id="1.10.510.10:FF:000334">
    <property type="entry name" value="Serine/threonine-protein kinase STE11"/>
    <property type="match status" value="1"/>
</dbReference>
<sequence length="727" mass="79318">MMQNNDTLTPAVPSQPLRRPNTASGSGSTLTAARPVNNSRSPSATPKPLEPVTSLSNQSQQSGYTVGRGGFGSKPRTNQISAPYNLRRTETEAEDTSRSDAHVPSTPAQSLEVIRKHIIKFLAEDGTSRSVDVSQCKQASDVLAKVLRKFGRLTEPDSTKYLRRWVLAMTDADGQLKVLSEIELMAVCSQPHNYDPVWQRGLYLLRTTDEEPLRPGSKREAPVDAFQHIPMTRRASTFRILNGLGGGELSAEEPVPSDPAVRSKAKPAEGLGPLPAVRRRVRNFFGQRPSSELISSHLAEYFPATDSMELHRHSNTPAKDRGPVPMTPYTPRTEPAQPEEMSTAPNVDDDNTSLLTVDAITLDLEERESVTDSHDDHISEGSDPAMAATSTATVQPMTVVRGSSTSSAAPSITTPIASPEHALAPLADGSFVPPSVSPTKQRMRWHKGALIGTGSFGKVFLGMNAKTGMLMAVKQVELPQSNDEMTRHRRMMIESLESEIELLKSIEHPNIVQYLDSFADEQHLNIFLEYVPGGSVVALLQSYGAFEEALVQNFVRQILCGLSFLHARNIVHRDIKGANILVDNKGGVKISDFGISKKVESGLLFAGTNVGKSRPAIQGSVYWMAPEVVKQTAFTAKADIWSLGCCVVEMFTATHPWPQLDQMQALFQIGLNRSPALPADISPMASSFLRATFELHHADRPSADVLLHHAFVLQATDEGEMEASEPM</sequence>
<keyword evidence="11" id="KW-1185">Reference proteome</keyword>
<feature type="domain" description="Protein kinase" evidence="8">
    <location>
        <begin position="445"/>
        <end position="712"/>
    </location>
</feature>
<evidence type="ECO:0000256" key="3">
    <source>
        <dbReference type="ARBA" id="ARBA00022741"/>
    </source>
</evidence>
<dbReference type="PROSITE" id="PS00107">
    <property type="entry name" value="PROTEIN_KINASE_ATP"/>
    <property type="match status" value="1"/>
</dbReference>
<dbReference type="GO" id="GO:0005524">
    <property type="term" value="F:ATP binding"/>
    <property type="evidence" value="ECO:0007669"/>
    <property type="project" value="UniProtKB-UniRule"/>
</dbReference>
<evidence type="ECO:0000256" key="2">
    <source>
        <dbReference type="ARBA" id="ARBA00022679"/>
    </source>
</evidence>
<organism evidence="10 11">
    <name type="scientific">Malassezia nana</name>
    <dbReference type="NCBI Taxonomy" id="180528"/>
    <lineage>
        <taxon>Eukaryota</taxon>
        <taxon>Fungi</taxon>
        <taxon>Dikarya</taxon>
        <taxon>Basidiomycota</taxon>
        <taxon>Ustilaginomycotina</taxon>
        <taxon>Malasseziomycetes</taxon>
        <taxon>Malasseziales</taxon>
        <taxon>Malasseziaceae</taxon>
        <taxon>Malassezia</taxon>
    </lineage>
</organism>
<feature type="region of interest" description="Disordered" evidence="7">
    <location>
        <begin position="1"/>
        <end position="107"/>
    </location>
</feature>
<evidence type="ECO:0000256" key="6">
    <source>
        <dbReference type="PROSITE-ProRule" id="PRU10141"/>
    </source>
</evidence>
<evidence type="ECO:0000313" key="10">
    <source>
        <dbReference type="EMBL" id="WFD28831.1"/>
    </source>
</evidence>
<evidence type="ECO:0000259" key="8">
    <source>
        <dbReference type="SMART" id="SM00220"/>
    </source>
</evidence>
<name>A0AAF0EU36_9BASI</name>
<dbReference type="SMART" id="SM01304">
    <property type="entry name" value="Ras_bdg_2"/>
    <property type="match status" value="1"/>
</dbReference>
<reference evidence="10" key="1">
    <citation type="submission" date="2023-03" db="EMBL/GenBank/DDBJ databases">
        <title>Mating type loci evolution in Malassezia.</title>
        <authorList>
            <person name="Coelho M.A."/>
        </authorList>
    </citation>
    <scope>NUCLEOTIDE SEQUENCE</scope>
    <source>
        <strain evidence="10">CBS 9557</strain>
    </source>
</reference>
<dbReference type="GO" id="GO:0004709">
    <property type="term" value="F:MAP kinase kinase kinase activity"/>
    <property type="evidence" value="ECO:0007669"/>
    <property type="project" value="UniProtKB-EC"/>
</dbReference>
<dbReference type="Gene3D" id="3.10.20.90">
    <property type="entry name" value="Phosphatidylinositol 3-kinase Catalytic Subunit, Chain A, domain 1"/>
    <property type="match status" value="1"/>
</dbReference>
<feature type="region of interest" description="Disordered" evidence="7">
    <location>
        <begin position="247"/>
        <end position="272"/>
    </location>
</feature>
<keyword evidence="4 10" id="KW-0418">Kinase</keyword>
<dbReference type="PROSITE" id="PS00108">
    <property type="entry name" value="PROTEIN_KINASE_ST"/>
    <property type="match status" value="1"/>
</dbReference>
<dbReference type="PANTHER" id="PTHR48016:SF56">
    <property type="entry name" value="MAPKK KINASE"/>
    <property type="match status" value="1"/>
</dbReference>
<dbReference type="AlphaFoldDB" id="A0AAF0EU36"/>
<accession>A0AAF0EU36</accession>
<proteinExistence type="inferred from homology"/>
<evidence type="ECO:0000313" key="11">
    <source>
        <dbReference type="Proteomes" id="UP001213623"/>
    </source>
</evidence>
<dbReference type="FunFam" id="3.30.200.20:FF:000387">
    <property type="entry name" value="Serine/threonine-protein kinase STE11"/>
    <property type="match status" value="1"/>
</dbReference>
<feature type="binding site" evidence="6">
    <location>
        <position position="474"/>
    </location>
    <ligand>
        <name>ATP</name>
        <dbReference type="ChEBI" id="CHEBI:30616"/>
    </ligand>
</feature>
<feature type="region of interest" description="Disordered" evidence="7">
    <location>
        <begin position="312"/>
        <end position="351"/>
    </location>
</feature>
<dbReference type="SUPFAM" id="SSF56112">
    <property type="entry name" value="Protein kinase-like (PK-like)"/>
    <property type="match status" value="1"/>
</dbReference>
<dbReference type="Gene3D" id="1.10.510.10">
    <property type="entry name" value="Transferase(Phosphotransferase) domain 1"/>
    <property type="match status" value="1"/>
</dbReference>
<feature type="compositionally biased region" description="Polar residues" evidence="7">
    <location>
        <begin position="21"/>
        <end position="44"/>
    </location>
</feature>
<keyword evidence="3 6" id="KW-0547">Nucleotide-binding</keyword>
<dbReference type="InterPro" id="IPR017441">
    <property type="entry name" value="Protein_kinase_ATP_BS"/>
</dbReference>
<dbReference type="InterPro" id="IPR050538">
    <property type="entry name" value="MAP_kinase_kinase_kinase"/>
</dbReference>
<dbReference type="InterPro" id="IPR000719">
    <property type="entry name" value="Prot_kinase_dom"/>
</dbReference>
<evidence type="ECO:0000256" key="5">
    <source>
        <dbReference type="ARBA" id="ARBA00022840"/>
    </source>
</evidence>
<dbReference type="Pfam" id="PF00069">
    <property type="entry name" value="Pkinase"/>
    <property type="match status" value="1"/>
</dbReference>
<evidence type="ECO:0000256" key="1">
    <source>
        <dbReference type="ARBA" id="ARBA00006529"/>
    </source>
</evidence>
<feature type="compositionally biased region" description="Basic and acidic residues" evidence="7">
    <location>
        <begin position="312"/>
        <end position="322"/>
    </location>
</feature>
<evidence type="ECO:0000259" key="9">
    <source>
        <dbReference type="SMART" id="SM01304"/>
    </source>
</evidence>
<feature type="compositionally biased region" description="Basic and acidic residues" evidence="7">
    <location>
        <begin position="87"/>
        <end position="101"/>
    </location>
</feature>
<keyword evidence="5 6" id="KW-0067">ATP-binding</keyword>
<feature type="compositionally biased region" description="Polar residues" evidence="7">
    <location>
        <begin position="53"/>
        <end position="64"/>
    </location>
</feature>